<name>A0A9N9EGT8_9GLOM</name>
<dbReference type="InterPro" id="IPR050797">
    <property type="entry name" value="Carb_Metab_Trans_Reg"/>
</dbReference>
<evidence type="ECO:0000313" key="3">
    <source>
        <dbReference type="EMBL" id="CAG8677992.1"/>
    </source>
</evidence>
<dbReference type="GO" id="GO:0008270">
    <property type="term" value="F:zinc ion binding"/>
    <property type="evidence" value="ECO:0007669"/>
    <property type="project" value="InterPro"/>
</dbReference>
<dbReference type="PROSITE" id="PS50048">
    <property type="entry name" value="ZN2_CY6_FUNGAL_2"/>
    <property type="match status" value="1"/>
</dbReference>
<reference evidence="3" key="1">
    <citation type="submission" date="2021-06" db="EMBL/GenBank/DDBJ databases">
        <authorList>
            <person name="Kallberg Y."/>
            <person name="Tangrot J."/>
            <person name="Rosling A."/>
        </authorList>
    </citation>
    <scope>NUCLEOTIDE SEQUENCE</scope>
    <source>
        <strain evidence="3">FL966</strain>
    </source>
</reference>
<dbReference type="AlphaFoldDB" id="A0A9N9EGT8"/>
<dbReference type="PANTHER" id="PTHR31668">
    <property type="entry name" value="GLUCOSE TRANSPORT TRANSCRIPTION REGULATOR RGT1-RELATED-RELATED"/>
    <property type="match status" value="1"/>
</dbReference>
<evidence type="ECO:0000256" key="1">
    <source>
        <dbReference type="ARBA" id="ARBA00023242"/>
    </source>
</evidence>
<dbReference type="EMBL" id="CAJVQA010008846">
    <property type="protein sequence ID" value="CAG8677992.1"/>
    <property type="molecule type" value="Genomic_DNA"/>
</dbReference>
<protein>
    <submittedName>
        <fullName evidence="3">9126_t:CDS:1</fullName>
    </submittedName>
</protein>
<dbReference type="SMART" id="SM00066">
    <property type="entry name" value="GAL4"/>
    <property type="match status" value="1"/>
</dbReference>
<dbReference type="InterPro" id="IPR001138">
    <property type="entry name" value="Zn2Cys6_DnaBD"/>
</dbReference>
<accession>A0A9N9EGT8</accession>
<dbReference type="Gene3D" id="4.10.240.10">
    <property type="entry name" value="Zn(2)-C6 fungal-type DNA-binding domain"/>
    <property type="match status" value="1"/>
</dbReference>
<dbReference type="GO" id="GO:0000981">
    <property type="term" value="F:DNA-binding transcription factor activity, RNA polymerase II-specific"/>
    <property type="evidence" value="ECO:0007669"/>
    <property type="project" value="InterPro"/>
</dbReference>
<dbReference type="OrthoDB" id="3266505at2759"/>
<dbReference type="SUPFAM" id="SSF57701">
    <property type="entry name" value="Zn2/Cys6 DNA-binding domain"/>
    <property type="match status" value="1"/>
</dbReference>
<dbReference type="PROSITE" id="PS00463">
    <property type="entry name" value="ZN2_CY6_FUNGAL_1"/>
    <property type="match status" value="1"/>
</dbReference>
<gene>
    <name evidence="3" type="ORF">CPELLU_LOCUS10625</name>
</gene>
<keyword evidence="4" id="KW-1185">Reference proteome</keyword>
<evidence type="ECO:0000313" key="4">
    <source>
        <dbReference type="Proteomes" id="UP000789759"/>
    </source>
</evidence>
<organism evidence="3 4">
    <name type="scientific">Cetraspora pellucida</name>
    <dbReference type="NCBI Taxonomy" id="1433469"/>
    <lineage>
        <taxon>Eukaryota</taxon>
        <taxon>Fungi</taxon>
        <taxon>Fungi incertae sedis</taxon>
        <taxon>Mucoromycota</taxon>
        <taxon>Glomeromycotina</taxon>
        <taxon>Glomeromycetes</taxon>
        <taxon>Diversisporales</taxon>
        <taxon>Gigasporaceae</taxon>
        <taxon>Cetraspora</taxon>
    </lineage>
</organism>
<sequence length="152" mass="17333">MSFPCQLQQRRGPYATKACANCRQKHIRCSGTAPCKHCTLRNIECVFINSGKKRGPKTPSSITPNAKSHASSFPQQLDNYIPFYFIPYSAFQINVSEEPVQFFNQANYVVQDLTSDLYQNNAPFIHNATLDLHNHEIISSNLDYLHSDRFCN</sequence>
<feature type="domain" description="Zn(2)-C6 fungal-type" evidence="2">
    <location>
        <begin position="18"/>
        <end position="47"/>
    </location>
</feature>
<dbReference type="Pfam" id="PF00172">
    <property type="entry name" value="Zn_clus"/>
    <property type="match status" value="1"/>
</dbReference>
<comment type="caution">
    <text evidence="3">The sequence shown here is derived from an EMBL/GenBank/DDBJ whole genome shotgun (WGS) entry which is preliminary data.</text>
</comment>
<evidence type="ECO:0000259" key="2">
    <source>
        <dbReference type="PROSITE" id="PS50048"/>
    </source>
</evidence>
<dbReference type="InterPro" id="IPR036864">
    <property type="entry name" value="Zn2-C6_fun-type_DNA-bd_sf"/>
</dbReference>
<proteinExistence type="predicted"/>
<keyword evidence="1" id="KW-0539">Nucleus</keyword>
<dbReference type="Proteomes" id="UP000789759">
    <property type="component" value="Unassembled WGS sequence"/>
</dbReference>
<dbReference type="CDD" id="cd00067">
    <property type="entry name" value="GAL4"/>
    <property type="match status" value="1"/>
</dbReference>